<dbReference type="EMBL" id="SKBU01000001">
    <property type="protein sequence ID" value="TCJ20685.1"/>
    <property type="molecule type" value="Genomic_DNA"/>
</dbReference>
<reference evidence="1 2" key="1">
    <citation type="submission" date="2019-03" db="EMBL/GenBank/DDBJ databases">
        <title>Whole genome sequence of a novel Rubrobacter taiwanensis strain, isolated from Yellowstone National Park.</title>
        <authorList>
            <person name="Freed S."/>
            <person name="Ramaley R.F."/>
            <person name="Kyndt J.A."/>
        </authorList>
    </citation>
    <scope>NUCLEOTIDE SEQUENCE [LARGE SCALE GENOMIC DNA]</scope>
    <source>
        <strain evidence="1 2">Yellowstone</strain>
    </source>
</reference>
<dbReference type="RefSeq" id="WP_132687080.1">
    <property type="nucleotide sequence ID" value="NZ_SKBU01000001.1"/>
</dbReference>
<dbReference type="AlphaFoldDB" id="A0A4R1BTS3"/>
<sequence>MASRARGLRLPEDLERDLERERRLRGGPSFSELAVSLLREAVRMRRVPGIYFVDGLDGRRAAVWGTGLEVWEIIRSYREVGEDYERLKAAYPWLSESQLGAALSYYRLYPEEIDARIERDERWTPESVYREFPFLRPGSAGSSRV</sequence>
<gene>
    <name evidence="1" type="ORF">E0L93_00185</name>
</gene>
<dbReference type="InterPro" id="IPR009057">
    <property type="entry name" value="Homeodomain-like_sf"/>
</dbReference>
<dbReference type="SUPFAM" id="SSF46689">
    <property type="entry name" value="Homeodomain-like"/>
    <property type="match status" value="1"/>
</dbReference>
<comment type="caution">
    <text evidence="1">The sequence shown here is derived from an EMBL/GenBank/DDBJ whole genome shotgun (WGS) entry which is preliminary data.</text>
</comment>
<name>A0A4R1BTS3_9ACTN</name>
<dbReference type="Gene3D" id="1.10.10.10">
    <property type="entry name" value="Winged helix-like DNA-binding domain superfamily/Winged helix DNA-binding domain"/>
    <property type="match status" value="1"/>
</dbReference>
<dbReference type="Pfam" id="PF04255">
    <property type="entry name" value="DUF433"/>
    <property type="match status" value="1"/>
</dbReference>
<dbReference type="Proteomes" id="UP000295244">
    <property type="component" value="Unassembled WGS sequence"/>
</dbReference>
<evidence type="ECO:0000313" key="2">
    <source>
        <dbReference type="Proteomes" id="UP000295244"/>
    </source>
</evidence>
<keyword evidence="2" id="KW-1185">Reference proteome</keyword>
<evidence type="ECO:0000313" key="1">
    <source>
        <dbReference type="EMBL" id="TCJ20685.1"/>
    </source>
</evidence>
<accession>A0A4R1BTS3</accession>
<dbReference type="OrthoDB" id="4552565at2"/>
<organism evidence="1 2">
    <name type="scientific">Rubrobacter taiwanensis</name>
    <dbReference type="NCBI Taxonomy" id="185139"/>
    <lineage>
        <taxon>Bacteria</taxon>
        <taxon>Bacillati</taxon>
        <taxon>Actinomycetota</taxon>
        <taxon>Rubrobacteria</taxon>
        <taxon>Rubrobacterales</taxon>
        <taxon>Rubrobacteraceae</taxon>
        <taxon>Rubrobacter</taxon>
    </lineage>
</organism>
<dbReference type="InterPro" id="IPR036388">
    <property type="entry name" value="WH-like_DNA-bd_sf"/>
</dbReference>
<dbReference type="InterPro" id="IPR007367">
    <property type="entry name" value="DUF433"/>
</dbReference>
<protein>
    <submittedName>
        <fullName evidence="1">DUF433 domain-containing protein</fullName>
    </submittedName>
</protein>
<proteinExistence type="predicted"/>